<dbReference type="InterPro" id="IPR016181">
    <property type="entry name" value="Acyl_CoA_acyltransferase"/>
</dbReference>
<dbReference type="Proteomes" id="UP000441399">
    <property type="component" value="Unassembled WGS sequence"/>
</dbReference>
<dbReference type="SUPFAM" id="SSF55729">
    <property type="entry name" value="Acyl-CoA N-acyltransferases (Nat)"/>
    <property type="match status" value="1"/>
</dbReference>
<dbReference type="Gene3D" id="3.40.630.30">
    <property type="match status" value="1"/>
</dbReference>
<protein>
    <submittedName>
        <fullName evidence="1">Uncharacterized protein</fullName>
    </submittedName>
</protein>
<evidence type="ECO:0000313" key="2">
    <source>
        <dbReference type="Proteomes" id="UP000441399"/>
    </source>
</evidence>
<proteinExistence type="predicted"/>
<organism evidence="1 2">
    <name type="scientific">BD1-7 clade bacterium</name>
    <dbReference type="NCBI Taxonomy" id="2029982"/>
    <lineage>
        <taxon>Bacteria</taxon>
        <taxon>Pseudomonadati</taxon>
        <taxon>Pseudomonadota</taxon>
        <taxon>Gammaproteobacteria</taxon>
        <taxon>Cellvibrionales</taxon>
        <taxon>Spongiibacteraceae</taxon>
        <taxon>BD1-7 clade</taxon>
    </lineage>
</organism>
<dbReference type="AlphaFoldDB" id="A0A5S9PRT7"/>
<name>A0A5S9PRT7_9GAMM</name>
<gene>
    <name evidence="1" type="ORF">OPDIPICF_01135</name>
</gene>
<evidence type="ECO:0000313" key="1">
    <source>
        <dbReference type="EMBL" id="CAA0107020.1"/>
    </source>
</evidence>
<accession>A0A5S9PRT7</accession>
<reference evidence="1 2" key="1">
    <citation type="submission" date="2019-11" db="EMBL/GenBank/DDBJ databases">
        <authorList>
            <person name="Holert J."/>
        </authorList>
    </citation>
    <scope>NUCLEOTIDE SEQUENCE [LARGE SCALE GENOMIC DNA]</scope>
    <source>
        <strain evidence="1">SB11_3</strain>
    </source>
</reference>
<keyword evidence="2" id="KW-1185">Reference proteome</keyword>
<sequence length="217" mass="24054">MQTICKQTYESALSSGISLGASSFNYAPGETSSLNLHYTEASSSASAALDTIRDFSGMFQHSELADFFWPEWDPANSTQIILASKDAQDVGSIIYCREAVNLKVLFLSVFRNPTLQPTRGLGTLLMQCMFDIAMIEEMEGIILSHTSSSRAFYEKLGMKSGAGNSKANMSPDQRQLRRHKYMFTKTGRKHVDLTDTVNIEGRGKSVSKSSRQGFYEV</sequence>
<dbReference type="EMBL" id="CACSIO010000012">
    <property type="protein sequence ID" value="CAA0107020.1"/>
    <property type="molecule type" value="Genomic_DNA"/>
</dbReference>
<dbReference type="OrthoDB" id="9874531at2"/>